<evidence type="ECO:0000256" key="7">
    <source>
        <dbReference type="ARBA" id="ARBA00023136"/>
    </source>
</evidence>
<comment type="subcellular location">
    <subcellularLocation>
        <location evidence="1 9">Cell inner membrane</location>
        <topology evidence="1 9">Multi-pass membrane protein</topology>
    </subcellularLocation>
</comment>
<keyword evidence="5 9" id="KW-0812">Transmembrane</keyword>
<dbReference type="Proteomes" id="UP000626220">
    <property type="component" value="Unassembled WGS sequence"/>
</dbReference>
<dbReference type="PANTHER" id="PTHR35011">
    <property type="entry name" value="2,3-DIKETO-L-GULONATE TRAP TRANSPORTER SMALL PERMEASE PROTEIN YIAM"/>
    <property type="match status" value="1"/>
</dbReference>
<evidence type="ECO:0000259" key="10">
    <source>
        <dbReference type="Pfam" id="PF04290"/>
    </source>
</evidence>
<keyword evidence="12" id="KW-1185">Reference proteome</keyword>
<feature type="transmembrane region" description="Helical" evidence="9">
    <location>
        <begin position="63"/>
        <end position="81"/>
    </location>
</feature>
<evidence type="ECO:0000256" key="2">
    <source>
        <dbReference type="ARBA" id="ARBA00022448"/>
    </source>
</evidence>
<protein>
    <recommendedName>
        <fullName evidence="9">TRAP transporter small permease protein</fullName>
    </recommendedName>
</protein>
<evidence type="ECO:0000256" key="9">
    <source>
        <dbReference type="RuleBase" id="RU369079"/>
    </source>
</evidence>
<name>A0A8J3GZP9_9RHOB</name>
<evidence type="ECO:0000313" key="12">
    <source>
        <dbReference type="Proteomes" id="UP000626220"/>
    </source>
</evidence>
<evidence type="ECO:0000256" key="3">
    <source>
        <dbReference type="ARBA" id="ARBA00022475"/>
    </source>
</evidence>
<dbReference type="EMBL" id="BNCJ01000015">
    <property type="protein sequence ID" value="GHF64206.1"/>
    <property type="molecule type" value="Genomic_DNA"/>
</dbReference>
<evidence type="ECO:0000256" key="4">
    <source>
        <dbReference type="ARBA" id="ARBA00022519"/>
    </source>
</evidence>
<comment type="similarity">
    <text evidence="8 9">Belongs to the TRAP transporter small permease family.</text>
</comment>
<evidence type="ECO:0000256" key="6">
    <source>
        <dbReference type="ARBA" id="ARBA00022989"/>
    </source>
</evidence>
<comment type="subunit">
    <text evidence="9">The complex comprises the extracytoplasmic solute receptor protein and the two transmembrane proteins.</text>
</comment>
<gene>
    <name evidence="11" type="ORF">GCM10017056_39310</name>
</gene>
<dbReference type="AlphaFoldDB" id="A0A8J3GZP9"/>
<proteinExistence type="inferred from homology"/>
<accession>A0A8J3GZP9</accession>
<dbReference type="InterPro" id="IPR055348">
    <property type="entry name" value="DctQ"/>
</dbReference>
<evidence type="ECO:0000256" key="1">
    <source>
        <dbReference type="ARBA" id="ARBA00004429"/>
    </source>
</evidence>
<feature type="transmembrane region" description="Helical" evidence="9">
    <location>
        <begin position="24"/>
        <end position="48"/>
    </location>
</feature>
<dbReference type="GO" id="GO:0015740">
    <property type="term" value="P:C4-dicarboxylate transport"/>
    <property type="evidence" value="ECO:0007669"/>
    <property type="project" value="TreeGrafter"/>
</dbReference>
<dbReference type="PANTHER" id="PTHR35011:SF2">
    <property type="entry name" value="2,3-DIKETO-L-GULONATE TRAP TRANSPORTER SMALL PERMEASE PROTEIN YIAM"/>
    <property type="match status" value="1"/>
</dbReference>
<reference evidence="11" key="1">
    <citation type="journal article" date="2014" name="Int. J. Syst. Evol. Microbiol.">
        <title>Complete genome sequence of Corynebacterium casei LMG S-19264T (=DSM 44701T), isolated from a smear-ripened cheese.</title>
        <authorList>
            <consortium name="US DOE Joint Genome Institute (JGI-PGF)"/>
            <person name="Walter F."/>
            <person name="Albersmeier A."/>
            <person name="Kalinowski J."/>
            <person name="Ruckert C."/>
        </authorList>
    </citation>
    <scope>NUCLEOTIDE SEQUENCE</scope>
    <source>
        <strain evidence="11">KCTC 42650</strain>
    </source>
</reference>
<reference evidence="11" key="2">
    <citation type="submission" date="2020-09" db="EMBL/GenBank/DDBJ databases">
        <authorList>
            <person name="Sun Q."/>
            <person name="Kim S."/>
        </authorList>
    </citation>
    <scope>NUCLEOTIDE SEQUENCE</scope>
    <source>
        <strain evidence="11">KCTC 42650</strain>
    </source>
</reference>
<keyword evidence="2 9" id="KW-0813">Transport</keyword>
<comment type="caution">
    <text evidence="11">The sequence shown here is derived from an EMBL/GenBank/DDBJ whole genome shotgun (WGS) entry which is preliminary data.</text>
</comment>
<keyword evidence="3" id="KW-1003">Cell membrane</keyword>
<dbReference type="GO" id="GO:0022857">
    <property type="term" value="F:transmembrane transporter activity"/>
    <property type="evidence" value="ECO:0007669"/>
    <property type="project" value="UniProtKB-UniRule"/>
</dbReference>
<dbReference type="GO" id="GO:0005886">
    <property type="term" value="C:plasma membrane"/>
    <property type="evidence" value="ECO:0007669"/>
    <property type="project" value="UniProtKB-SubCell"/>
</dbReference>
<feature type="transmembrane region" description="Helical" evidence="9">
    <location>
        <begin position="102"/>
        <end position="123"/>
    </location>
</feature>
<organism evidence="11 12">
    <name type="scientific">Seohaeicola zhoushanensis</name>
    <dbReference type="NCBI Taxonomy" id="1569283"/>
    <lineage>
        <taxon>Bacteria</taxon>
        <taxon>Pseudomonadati</taxon>
        <taxon>Pseudomonadota</taxon>
        <taxon>Alphaproteobacteria</taxon>
        <taxon>Rhodobacterales</taxon>
        <taxon>Roseobacteraceae</taxon>
        <taxon>Seohaeicola</taxon>
    </lineage>
</organism>
<evidence type="ECO:0000256" key="5">
    <source>
        <dbReference type="ARBA" id="ARBA00022692"/>
    </source>
</evidence>
<dbReference type="Pfam" id="PF04290">
    <property type="entry name" value="DctQ"/>
    <property type="match status" value="1"/>
</dbReference>
<evidence type="ECO:0000313" key="11">
    <source>
        <dbReference type="EMBL" id="GHF64206.1"/>
    </source>
</evidence>
<dbReference type="RefSeq" id="WP_189681825.1">
    <property type="nucleotide sequence ID" value="NZ_BNCJ01000015.1"/>
</dbReference>
<evidence type="ECO:0000256" key="8">
    <source>
        <dbReference type="ARBA" id="ARBA00038436"/>
    </source>
</evidence>
<keyword evidence="6 9" id="KW-1133">Transmembrane helix</keyword>
<comment type="function">
    <text evidence="9">Part of the tripartite ATP-independent periplasmic (TRAP) transport system.</text>
</comment>
<sequence length="175" mass="19135">MHGSQQDEGAGNAPFFPDRLITGLVRLCGALSTLLILWVLGQIVVAVVRRYIFDRPLQWNDEMIGYLLVAIVMLGAAEAFRRGDHISIDLVTSRLTPGAARLQAALASLSVMGFAVVVGFSIWDSISFARSFGSYSVGYIEIQTWIPQVPVLIGAVLLFLAAGLRLFRTIVEVRQ</sequence>
<keyword evidence="7 9" id="KW-0472">Membrane</keyword>
<feature type="domain" description="Tripartite ATP-independent periplasmic transporters DctQ component" evidence="10">
    <location>
        <begin position="43"/>
        <end position="170"/>
    </location>
</feature>
<keyword evidence="4 9" id="KW-0997">Cell inner membrane</keyword>
<feature type="transmembrane region" description="Helical" evidence="9">
    <location>
        <begin position="145"/>
        <end position="167"/>
    </location>
</feature>
<dbReference type="InterPro" id="IPR007387">
    <property type="entry name" value="TRAP_DctQ"/>
</dbReference>